<feature type="domain" description="TRAF-type" evidence="6">
    <location>
        <begin position="25"/>
        <end position="100"/>
    </location>
</feature>
<dbReference type="PANTHER" id="PTHR16295:SF17">
    <property type="entry name" value="XIAP-ASSOCIATED FACTOR 1"/>
    <property type="match status" value="1"/>
</dbReference>
<name>A0A8C2ZKU4_CYCLU</name>
<dbReference type="Gene3D" id="3.30.40.10">
    <property type="entry name" value="Zinc/RING finger domain, C3HC4 (zinc finger)"/>
    <property type="match status" value="2"/>
</dbReference>
<evidence type="ECO:0000313" key="8">
    <source>
        <dbReference type="Proteomes" id="UP000694565"/>
    </source>
</evidence>
<dbReference type="GO" id="GO:0008270">
    <property type="term" value="F:zinc ion binding"/>
    <property type="evidence" value="ECO:0007669"/>
    <property type="project" value="UniProtKB-KW"/>
</dbReference>
<accession>A0A8C2ZKU4</accession>
<keyword evidence="1 4" id="KW-0479">Metal-binding</keyword>
<dbReference type="AlphaFoldDB" id="A0A8C2ZKU4"/>
<feature type="compositionally biased region" description="Pro residues" evidence="5">
    <location>
        <begin position="145"/>
        <end position="156"/>
    </location>
</feature>
<evidence type="ECO:0000256" key="3">
    <source>
        <dbReference type="ARBA" id="ARBA00022833"/>
    </source>
</evidence>
<dbReference type="PROSITE" id="PS50145">
    <property type="entry name" value="ZF_TRAF"/>
    <property type="match status" value="1"/>
</dbReference>
<feature type="region of interest" description="Disordered" evidence="5">
    <location>
        <begin position="226"/>
        <end position="246"/>
    </location>
</feature>
<gene>
    <name evidence="7" type="primary">xaf1</name>
</gene>
<dbReference type="CTD" id="54739"/>
<evidence type="ECO:0000259" key="6">
    <source>
        <dbReference type="PROSITE" id="PS50145"/>
    </source>
</evidence>
<dbReference type="OrthoDB" id="193703at2759"/>
<evidence type="ECO:0000313" key="7">
    <source>
        <dbReference type="Ensembl" id="ENSCLMP00005029113.1"/>
    </source>
</evidence>
<dbReference type="GeneTree" id="ENSGT00530000063869"/>
<evidence type="ECO:0000256" key="4">
    <source>
        <dbReference type="PROSITE-ProRule" id="PRU00207"/>
    </source>
</evidence>
<organism evidence="7 8">
    <name type="scientific">Cyclopterus lumpus</name>
    <name type="common">Lumpsucker</name>
    <dbReference type="NCBI Taxonomy" id="8103"/>
    <lineage>
        <taxon>Eukaryota</taxon>
        <taxon>Metazoa</taxon>
        <taxon>Chordata</taxon>
        <taxon>Craniata</taxon>
        <taxon>Vertebrata</taxon>
        <taxon>Euteleostomi</taxon>
        <taxon>Actinopterygii</taxon>
        <taxon>Neopterygii</taxon>
        <taxon>Teleostei</taxon>
        <taxon>Neoteleostei</taxon>
        <taxon>Acanthomorphata</taxon>
        <taxon>Eupercaria</taxon>
        <taxon>Perciformes</taxon>
        <taxon>Cottioidei</taxon>
        <taxon>Cottales</taxon>
        <taxon>Cyclopteridae</taxon>
        <taxon>Cyclopterus</taxon>
    </lineage>
</organism>
<protein>
    <submittedName>
        <fullName evidence="7">XIAP associated factor 1</fullName>
    </submittedName>
</protein>
<dbReference type="KEGG" id="clum:117741660"/>
<dbReference type="InterPro" id="IPR001293">
    <property type="entry name" value="Znf_TRAF"/>
</dbReference>
<keyword evidence="3 4" id="KW-0862">Zinc</keyword>
<dbReference type="GO" id="GO:0005739">
    <property type="term" value="C:mitochondrion"/>
    <property type="evidence" value="ECO:0007669"/>
    <property type="project" value="TreeGrafter"/>
</dbReference>
<sequence>MGDEEATRSCGTCHKDVAEANFALHETHCRRFLCLCPDCDEPVPKEQLDQHREEQHTEVRCSKCHLKMERRHLVDHESDRCEERLQSCHYCQLELPHRDLDQHHVVCGSRTELCRDCNRYVTLRDRPGHGDTCSATGCSATGGSAPPPPPPPPPPQTAGKLPPNNTKSTATCGCCMASFPAADVEQHELECLLASKLIYEEEEEDEDEDEDEFPEQRATTWLSRGFQGGSLWDRPRGGTGAGAGDPDRISTCPHCHLALPVVTLRWHEVKCRIVINLR</sequence>
<keyword evidence="2 4" id="KW-0863">Zinc-finger</keyword>
<dbReference type="GeneID" id="117741660"/>
<feature type="region of interest" description="Disordered" evidence="5">
    <location>
        <begin position="139"/>
        <end position="163"/>
    </location>
</feature>
<dbReference type="RefSeq" id="XP_034404716.1">
    <property type="nucleotide sequence ID" value="XM_034548825.1"/>
</dbReference>
<dbReference type="InterPro" id="IPR013083">
    <property type="entry name" value="Znf_RING/FYVE/PHD"/>
</dbReference>
<reference evidence="7" key="2">
    <citation type="submission" date="2025-09" db="UniProtKB">
        <authorList>
            <consortium name="Ensembl"/>
        </authorList>
    </citation>
    <scope>IDENTIFICATION</scope>
</reference>
<evidence type="ECO:0000256" key="2">
    <source>
        <dbReference type="ARBA" id="ARBA00022771"/>
    </source>
</evidence>
<dbReference type="Proteomes" id="UP000694565">
    <property type="component" value="Unplaced"/>
</dbReference>
<dbReference type="InterPro" id="IPR051986">
    <property type="entry name" value="Innate_Immune_Apopt_Reg"/>
</dbReference>
<proteinExistence type="predicted"/>
<keyword evidence="8" id="KW-1185">Reference proteome</keyword>
<dbReference type="Ensembl" id="ENSCLMT00005030435.1">
    <property type="protein sequence ID" value="ENSCLMP00005029113.1"/>
    <property type="gene ID" value="ENSCLMG00005014224.1"/>
</dbReference>
<evidence type="ECO:0000256" key="5">
    <source>
        <dbReference type="SAM" id="MobiDB-lite"/>
    </source>
</evidence>
<feature type="zinc finger region" description="TRAF-type" evidence="4">
    <location>
        <begin position="25"/>
        <end position="100"/>
    </location>
</feature>
<dbReference type="PANTHER" id="PTHR16295">
    <property type="entry name" value="TRAF-TYPE ZINC FINGER PROTEIN-RELATED"/>
    <property type="match status" value="1"/>
</dbReference>
<reference evidence="7" key="1">
    <citation type="submission" date="2025-08" db="UniProtKB">
        <authorList>
            <consortium name="Ensembl"/>
        </authorList>
    </citation>
    <scope>IDENTIFICATION</scope>
</reference>
<evidence type="ECO:0000256" key="1">
    <source>
        <dbReference type="ARBA" id="ARBA00022723"/>
    </source>
</evidence>